<protein>
    <submittedName>
        <fullName evidence="3">ImpI/VasC family protein</fullName>
    </submittedName>
</protein>
<feature type="domain" description="Type VI secretion system FHA" evidence="2">
    <location>
        <begin position="258"/>
        <end position="429"/>
    </location>
</feature>
<name>A0A085A508_9ENTR</name>
<comment type="caution">
    <text evidence="3">The sequence shown here is derived from an EMBL/GenBank/DDBJ whole genome shotgun (WGS) entry which is preliminary data.</text>
</comment>
<feature type="compositionally biased region" description="Polar residues" evidence="1">
    <location>
        <begin position="179"/>
        <end position="208"/>
    </location>
</feature>
<dbReference type="OrthoDB" id="273564at2"/>
<dbReference type="EMBL" id="JMTB01000091">
    <property type="protein sequence ID" value="KFC05303.1"/>
    <property type="molecule type" value="Genomic_DNA"/>
</dbReference>
<gene>
    <name evidence="3" type="ORF">GTGU_02887</name>
</gene>
<evidence type="ECO:0000313" key="3">
    <source>
        <dbReference type="EMBL" id="KFC05303.1"/>
    </source>
</evidence>
<dbReference type="AlphaFoldDB" id="A0A085A508"/>
<proteinExistence type="predicted"/>
<dbReference type="Pfam" id="PF20232">
    <property type="entry name" value="T6SS_FHA_C"/>
    <property type="match status" value="1"/>
</dbReference>
<evidence type="ECO:0000256" key="1">
    <source>
        <dbReference type="SAM" id="MobiDB-lite"/>
    </source>
</evidence>
<dbReference type="InterPro" id="IPR046883">
    <property type="entry name" value="T6SS_FHA_C"/>
</dbReference>
<dbReference type="SUPFAM" id="SSF49879">
    <property type="entry name" value="SMAD/FHA domain"/>
    <property type="match status" value="1"/>
</dbReference>
<dbReference type="Proteomes" id="UP000028630">
    <property type="component" value="Unassembled WGS sequence"/>
</dbReference>
<reference evidence="4" key="1">
    <citation type="submission" date="2014-05" db="EMBL/GenBank/DDBJ databases">
        <title>ATOL: Assembling a taxonomically balanced genome-scale reconstruction of the evolutionary history of the Enterobacteriaceae.</title>
        <authorList>
            <person name="Plunkett G. III"/>
            <person name="Neeno-Eckwall E.C."/>
            <person name="Glasner J.D."/>
            <person name="Perna N.T."/>
        </authorList>
    </citation>
    <scope>NUCLEOTIDE SEQUENCE [LARGE SCALE GENOMIC DNA]</scope>
    <source>
        <strain evidence="4">ATCC 49490</strain>
    </source>
</reference>
<dbReference type="InterPro" id="IPR017735">
    <property type="entry name" value="T6SS_FHA"/>
</dbReference>
<feature type="region of interest" description="Disordered" evidence="1">
    <location>
        <begin position="179"/>
        <end position="213"/>
    </location>
</feature>
<sequence>MNSNEHYLPSLQLRVNNSHQLESGCNASHDFGPAGGSVGSNEQNAWRIQDTARKIAGTHFVILWQDDAFCLRTQGAPVSVNQTPLNPNIGIVRLLQGDEIALGALTLKVFISINGDEIQDPMQVTPESLVTHYSNPLESLLEKDLKNDPVKMTAPLPEQTVANSWSQDPLKVLQNETLTEPGTDPVTTENSAENILQRSPYTKSSEPFSLTDDPANRIVDQEFLELPQITRYLNKQKETASQEDMSDRFVAITPLMRGLNAPLSMYDSQQANDFLEEAGRTLQMTIRGLLALHSHQDTLSDKHLRPLEDNPLRLNMDYDTTLNVLFAEGKSPVHLSAPEAVAESLDNMRLHYQANQQAISEALSVMLEAFSPGRLMSRFAQYRRVAERSEMDPAWAWTMYCNYYEELASSRQQGFGKLFNEVYEQAYDRALRKGLQESKV</sequence>
<evidence type="ECO:0000259" key="2">
    <source>
        <dbReference type="Pfam" id="PF20232"/>
    </source>
</evidence>
<dbReference type="Gene3D" id="2.60.200.20">
    <property type="match status" value="1"/>
</dbReference>
<dbReference type="CDD" id="cd00060">
    <property type="entry name" value="FHA"/>
    <property type="match status" value="1"/>
</dbReference>
<dbReference type="NCBIfam" id="TIGR03354">
    <property type="entry name" value="VI_FHA"/>
    <property type="match status" value="1"/>
</dbReference>
<dbReference type="RefSeq" id="WP_038158250.1">
    <property type="nucleotide sequence ID" value="NZ_JMTB01000091.1"/>
</dbReference>
<evidence type="ECO:0000313" key="4">
    <source>
        <dbReference type="Proteomes" id="UP000028630"/>
    </source>
</evidence>
<organism evidence="3 4">
    <name type="scientific">Trabulsiella guamensis ATCC 49490</name>
    <dbReference type="NCBI Taxonomy" id="1005994"/>
    <lineage>
        <taxon>Bacteria</taxon>
        <taxon>Pseudomonadati</taxon>
        <taxon>Pseudomonadota</taxon>
        <taxon>Gammaproteobacteria</taxon>
        <taxon>Enterobacterales</taxon>
        <taxon>Enterobacteriaceae</taxon>
        <taxon>Trabulsiella</taxon>
    </lineage>
</organism>
<dbReference type="eggNOG" id="COG3456">
    <property type="taxonomic scope" value="Bacteria"/>
</dbReference>
<dbReference type="InterPro" id="IPR008984">
    <property type="entry name" value="SMAD_FHA_dom_sf"/>
</dbReference>
<accession>A0A085A508</accession>
<keyword evidence="4" id="KW-1185">Reference proteome</keyword>